<dbReference type="Proteomes" id="UP001152320">
    <property type="component" value="Chromosome 14"/>
</dbReference>
<gene>
    <name evidence="1" type="ORF">HOLleu_29360</name>
</gene>
<proteinExistence type="predicted"/>
<protein>
    <submittedName>
        <fullName evidence="1">Uncharacterized protein</fullName>
    </submittedName>
</protein>
<keyword evidence="2" id="KW-1185">Reference proteome</keyword>
<evidence type="ECO:0000313" key="1">
    <source>
        <dbReference type="EMBL" id="KAJ8029850.1"/>
    </source>
</evidence>
<dbReference type="OrthoDB" id="416454at2759"/>
<sequence length="88" mass="10496">MSREVLRAARKKRKCWRRYRVSKNSDDFAVYKKQELLVKNLVIDTKAKFEKQLAKEVKVNPKSFHAYVRSKQKVKEGVGPLQRWFVIS</sequence>
<dbReference type="AlphaFoldDB" id="A0A9Q1H274"/>
<comment type="caution">
    <text evidence="1">The sequence shown here is derived from an EMBL/GenBank/DDBJ whole genome shotgun (WGS) entry which is preliminary data.</text>
</comment>
<accession>A0A9Q1H274</accession>
<dbReference type="EMBL" id="JAIZAY010000014">
    <property type="protein sequence ID" value="KAJ8029850.1"/>
    <property type="molecule type" value="Genomic_DNA"/>
</dbReference>
<organism evidence="1 2">
    <name type="scientific">Holothuria leucospilota</name>
    <name type="common">Black long sea cucumber</name>
    <name type="synonym">Mertensiothuria leucospilota</name>
    <dbReference type="NCBI Taxonomy" id="206669"/>
    <lineage>
        <taxon>Eukaryota</taxon>
        <taxon>Metazoa</taxon>
        <taxon>Echinodermata</taxon>
        <taxon>Eleutherozoa</taxon>
        <taxon>Echinozoa</taxon>
        <taxon>Holothuroidea</taxon>
        <taxon>Aspidochirotacea</taxon>
        <taxon>Aspidochirotida</taxon>
        <taxon>Holothuriidae</taxon>
        <taxon>Holothuria</taxon>
    </lineage>
</organism>
<evidence type="ECO:0000313" key="2">
    <source>
        <dbReference type="Proteomes" id="UP001152320"/>
    </source>
</evidence>
<name>A0A9Q1H274_HOLLE</name>
<reference evidence="1" key="1">
    <citation type="submission" date="2021-10" db="EMBL/GenBank/DDBJ databases">
        <title>Tropical sea cucumber genome reveals ecological adaptation and Cuvierian tubules defense mechanism.</title>
        <authorList>
            <person name="Chen T."/>
        </authorList>
    </citation>
    <scope>NUCLEOTIDE SEQUENCE</scope>
    <source>
        <strain evidence="1">Nanhai2018</strain>
        <tissue evidence="1">Muscle</tissue>
    </source>
</reference>